<dbReference type="SUPFAM" id="SSF53448">
    <property type="entry name" value="Nucleotide-diphospho-sugar transferases"/>
    <property type="match status" value="1"/>
</dbReference>
<name>A0ABV7TNN6_9NEIS</name>
<gene>
    <name evidence="1" type="ORF">ACFOKJ_02135</name>
</gene>
<dbReference type="RefSeq" id="WP_390276346.1">
    <property type="nucleotide sequence ID" value="NZ_JBHRYH010000005.1"/>
</dbReference>
<evidence type="ECO:0000313" key="2">
    <source>
        <dbReference type="Proteomes" id="UP001595636"/>
    </source>
</evidence>
<evidence type="ECO:0000313" key="1">
    <source>
        <dbReference type="EMBL" id="MFC3624941.1"/>
    </source>
</evidence>
<organism evidence="1 2">
    <name type="scientific">Vogesella amnigena</name>
    <dbReference type="NCBI Taxonomy" id="1507449"/>
    <lineage>
        <taxon>Bacteria</taxon>
        <taxon>Pseudomonadati</taxon>
        <taxon>Pseudomonadota</taxon>
        <taxon>Betaproteobacteria</taxon>
        <taxon>Neisseriales</taxon>
        <taxon>Chromobacteriaceae</taxon>
        <taxon>Vogesella</taxon>
    </lineage>
</organism>
<dbReference type="Proteomes" id="UP001595636">
    <property type="component" value="Unassembled WGS sequence"/>
</dbReference>
<dbReference type="EMBL" id="JBHRYH010000005">
    <property type="protein sequence ID" value="MFC3624941.1"/>
    <property type="molecule type" value="Genomic_DNA"/>
</dbReference>
<sequence>MPVNVVYLSHGGRKYYDQTRFSVLTLLHLLLQAQRSDIRIVVYTDDTGSVPSHPLIQTMPLTAAEMAGYRGRFDYVHRIKLQVLRRATLELDGALLYVDCDTRWLSLPDALFARLSQADAAQPVCCMHVPEGAFSPEFFPDYHRFVSQQAQSLLPLGVKSVDKLLMWNAGAIGVPPGSTAFFDDVLRVNDYLFTRVVPRNWVEQFALSLVACSRYQMLPLGDALHHYWNYSYEAPLYLARFFDAQPADTAVATLAASCAAHHWDENELKRLQAAPEHKRQRRRNKLRNSLRKRRVDMKVALARLQLRLRGEAL</sequence>
<comment type="caution">
    <text evidence="1">The sequence shown here is derived from an EMBL/GenBank/DDBJ whole genome shotgun (WGS) entry which is preliminary data.</text>
</comment>
<evidence type="ECO:0008006" key="3">
    <source>
        <dbReference type="Google" id="ProtNLM"/>
    </source>
</evidence>
<accession>A0ABV7TNN6</accession>
<reference evidence="2" key="1">
    <citation type="journal article" date="2019" name="Int. J. Syst. Evol. Microbiol.">
        <title>The Global Catalogue of Microorganisms (GCM) 10K type strain sequencing project: providing services to taxonomists for standard genome sequencing and annotation.</title>
        <authorList>
            <consortium name="The Broad Institute Genomics Platform"/>
            <consortium name="The Broad Institute Genome Sequencing Center for Infectious Disease"/>
            <person name="Wu L."/>
            <person name="Ma J."/>
        </authorList>
    </citation>
    <scope>NUCLEOTIDE SEQUENCE [LARGE SCALE GENOMIC DNA]</scope>
    <source>
        <strain evidence="2">KCTC 42195</strain>
    </source>
</reference>
<keyword evidence="2" id="KW-1185">Reference proteome</keyword>
<dbReference type="InterPro" id="IPR029044">
    <property type="entry name" value="Nucleotide-diphossugar_trans"/>
</dbReference>
<proteinExistence type="predicted"/>
<protein>
    <recommendedName>
        <fullName evidence="3">Glycosyl transferase</fullName>
    </recommendedName>
</protein>